<proteinExistence type="predicted"/>
<keyword evidence="3" id="KW-0808">Transferase</keyword>
<evidence type="ECO:0000256" key="2">
    <source>
        <dbReference type="ARBA" id="ARBA00022603"/>
    </source>
</evidence>
<dbReference type="PROSITE" id="PS00374">
    <property type="entry name" value="MGMT"/>
    <property type="match status" value="1"/>
</dbReference>
<dbReference type="GO" id="GO:0003908">
    <property type="term" value="F:methylated-DNA-[protein]-cysteine S-methyltransferase activity"/>
    <property type="evidence" value="ECO:0007669"/>
    <property type="project" value="UniProtKB-EC"/>
</dbReference>
<comment type="catalytic activity">
    <reaction evidence="6">
        <text>a 6-O-methyl-2'-deoxyguanosine in DNA + L-cysteinyl-[protein] = S-methyl-L-cysteinyl-[protein] + a 2'-deoxyguanosine in DNA</text>
        <dbReference type="Rhea" id="RHEA:24000"/>
        <dbReference type="Rhea" id="RHEA-COMP:10131"/>
        <dbReference type="Rhea" id="RHEA-COMP:10132"/>
        <dbReference type="Rhea" id="RHEA-COMP:11367"/>
        <dbReference type="Rhea" id="RHEA-COMP:11368"/>
        <dbReference type="ChEBI" id="CHEBI:29950"/>
        <dbReference type="ChEBI" id="CHEBI:82612"/>
        <dbReference type="ChEBI" id="CHEBI:85445"/>
        <dbReference type="ChEBI" id="CHEBI:85448"/>
        <dbReference type="EC" id="2.1.1.63"/>
    </reaction>
</comment>
<protein>
    <recommendedName>
        <fullName evidence="7">Methylated-DNA-[protein]-cysteine S-methyltransferase DNA binding domain-containing protein</fullName>
    </recommendedName>
</protein>
<reference evidence="8" key="1">
    <citation type="submission" date="2018-05" db="EMBL/GenBank/DDBJ databases">
        <authorList>
            <person name="Lanie J.A."/>
            <person name="Ng W.-L."/>
            <person name="Kazmierczak K.M."/>
            <person name="Andrzejewski T.M."/>
            <person name="Davidsen T.M."/>
            <person name="Wayne K.J."/>
            <person name="Tettelin H."/>
            <person name="Glass J.I."/>
            <person name="Rusch D."/>
            <person name="Podicherti R."/>
            <person name="Tsui H.-C.T."/>
            <person name="Winkler M.E."/>
        </authorList>
    </citation>
    <scope>NUCLEOTIDE SEQUENCE</scope>
</reference>
<dbReference type="InterPro" id="IPR036217">
    <property type="entry name" value="MethylDNA_cys_MeTrfase_DNAb"/>
</dbReference>
<dbReference type="Gene3D" id="1.10.10.10">
    <property type="entry name" value="Winged helix-like DNA-binding domain superfamily/Winged helix DNA-binding domain"/>
    <property type="match status" value="1"/>
</dbReference>
<dbReference type="InterPro" id="IPR001497">
    <property type="entry name" value="MethylDNA_cys_MeTrfase_AS"/>
</dbReference>
<evidence type="ECO:0000256" key="4">
    <source>
        <dbReference type="ARBA" id="ARBA00022763"/>
    </source>
</evidence>
<dbReference type="Pfam" id="PF01035">
    <property type="entry name" value="DNA_binding_1"/>
    <property type="match status" value="1"/>
</dbReference>
<dbReference type="PANTHER" id="PTHR10815">
    <property type="entry name" value="METHYLATED-DNA--PROTEIN-CYSTEINE METHYLTRANSFERASE"/>
    <property type="match status" value="1"/>
</dbReference>
<dbReference type="AlphaFoldDB" id="A0A382HMZ0"/>
<evidence type="ECO:0000256" key="3">
    <source>
        <dbReference type="ARBA" id="ARBA00022679"/>
    </source>
</evidence>
<name>A0A382HMZ0_9ZZZZ</name>
<evidence type="ECO:0000256" key="6">
    <source>
        <dbReference type="ARBA" id="ARBA00049348"/>
    </source>
</evidence>
<sequence>RPSASRAVGHANGCNPVSIIVPCHRVIGSNGRLVGYGGGLNRKRALLALEALGERQRLL</sequence>
<evidence type="ECO:0000313" key="8">
    <source>
        <dbReference type="EMBL" id="SVB88666.1"/>
    </source>
</evidence>
<keyword evidence="5" id="KW-0234">DNA repair</keyword>
<dbReference type="SUPFAM" id="SSF46767">
    <property type="entry name" value="Methylated DNA-protein cysteine methyltransferase, C-terminal domain"/>
    <property type="match status" value="1"/>
</dbReference>
<accession>A0A382HMZ0</accession>
<dbReference type="PANTHER" id="PTHR10815:SF5">
    <property type="entry name" value="METHYLATED-DNA--PROTEIN-CYSTEINE METHYLTRANSFERASE"/>
    <property type="match status" value="1"/>
</dbReference>
<evidence type="ECO:0000256" key="1">
    <source>
        <dbReference type="ARBA" id="ARBA00001286"/>
    </source>
</evidence>
<gene>
    <name evidence="8" type="ORF">METZ01_LOCUS241520</name>
</gene>
<dbReference type="InterPro" id="IPR036388">
    <property type="entry name" value="WH-like_DNA-bd_sf"/>
</dbReference>
<keyword evidence="2" id="KW-0489">Methyltransferase</keyword>
<evidence type="ECO:0000256" key="5">
    <source>
        <dbReference type="ARBA" id="ARBA00023204"/>
    </source>
</evidence>
<comment type="catalytic activity">
    <reaction evidence="1">
        <text>a 4-O-methyl-thymidine in DNA + L-cysteinyl-[protein] = a thymidine in DNA + S-methyl-L-cysteinyl-[protein]</text>
        <dbReference type="Rhea" id="RHEA:53428"/>
        <dbReference type="Rhea" id="RHEA-COMP:10131"/>
        <dbReference type="Rhea" id="RHEA-COMP:10132"/>
        <dbReference type="Rhea" id="RHEA-COMP:13555"/>
        <dbReference type="Rhea" id="RHEA-COMP:13556"/>
        <dbReference type="ChEBI" id="CHEBI:29950"/>
        <dbReference type="ChEBI" id="CHEBI:82612"/>
        <dbReference type="ChEBI" id="CHEBI:137386"/>
        <dbReference type="ChEBI" id="CHEBI:137387"/>
        <dbReference type="EC" id="2.1.1.63"/>
    </reaction>
</comment>
<organism evidence="8">
    <name type="scientific">marine metagenome</name>
    <dbReference type="NCBI Taxonomy" id="408172"/>
    <lineage>
        <taxon>unclassified sequences</taxon>
        <taxon>metagenomes</taxon>
        <taxon>ecological metagenomes</taxon>
    </lineage>
</organism>
<dbReference type="NCBIfam" id="TIGR00589">
    <property type="entry name" value="ogt"/>
    <property type="match status" value="1"/>
</dbReference>
<feature type="non-terminal residue" evidence="8">
    <location>
        <position position="1"/>
    </location>
</feature>
<evidence type="ECO:0000259" key="7">
    <source>
        <dbReference type="Pfam" id="PF01035"/>
    </source>
</evidence>
<dbReference type="CDD" id="cd06445">
    <property type="entry name" value="ATase"/>
    <property type="match status" value="1"/>
</dbReference>
<dbReference type="InterPro" id="IPR014048">
    <property type="entry name" value="MethylDNA_cys_MeTrfase_DNA-bd"/>
</dbReference>
<dbReference type="EMBL" id="UINC01062239">
    <property type="protein sequence ID" value="SVB88666.1"/>
    <property type="molecule type" value="Genomic_DNA"/>
</dbReference>
<dbReference type="GO" id="GO:0032259">
    <property type="term" value="P:methylation"/>
    <property type="evidence" value="ECO:0007669"/>
    <property type="project" value="UniProtKB-KW"/>
</dbReference>
<dbReference type="GO" id="GO:0006281">
    <property type="term" value="P:DNA repair"/>
    <property type="evidence" value="ECO:0007669"/>
    <property type="project" value="UniProtKB-KW"/>
</dbReference>
<keyword evidence="4" id="KW-0227">DNA damage</keyword>
<feature type="domain" description="Methylated-DNA-[protein]-cysteine S-methyltransferase DNA binding" evidence="7">
    <location>
        <begin position="1"/>
        <end position="51"/>
    </location>
</feature>